<sequence length="344" mass="38913">MKTPERLKVACVGTGYFSQFHYDAWTRIDKVDLVGVCNRTLSNAETFKETYQIGDAFDDLEDMLKSTKPDIVDVITPPNTHEAYVDACLKHGAHVICQKPFGEDAAAAARMVAMAEQANRQLIVHENFRFMPWYRKIKNLLDDKAIGEILNITFRLRPGDGQGEDAYLSRQPYFQKMPRFLVHETAIHLIDTFRFLMGEVTDVSARLRRCNPVILGEDSGLISFDFENGAQGLFDGNRCLDHAASNQRRTMGEMLVEGTLGSISLSGNGTIYLRLFGSEKSEEQQYHWQDKGFGGDCVYLFTQHVVEHFVSGTAIENTAAEYLRNVEIEDAVYRSNDEKRVISV</sequence>
<reference evidence="5" key="1">
    <citation type="journal article" date="2019" name="Int. J. Syst. Evol. Microbiol.">
        <title>The Global Catalogue of Microorganisms (GCM) 10K type strain sequencing project: providing services to taxonomists for standard genome sequencing and annotation.</title>
        <authorList>
            <consortium name="The Broad Institute Genomics Platform"/>
            <consortium name="The Broad Institute Genome Sequencing Center for Infectious Disease"/>
            <person name="Wu L."/>
            <person name="Ma J."/>
        </authorList>
    </citation>
    <scope>NUCLEOTIDE SEQUENCE [LARGE SCALE GENOMIC DNA]</scope>
    <source>
        <strain evidence="5">KCTC 52473</strain>
    </source>
</reference>
<dbReference type="EMBL" id="JBHRSW010000004">
    <property type="protein sequence ID" value="MFC3120138.1"/>
    <property type="molecule type" value="Genomic_DNA"/>
</dbReference>
<dbReference type="Gene3D" id="3.30.360.10">
    <property type="entry name" value="Dihydrodipicolinate Reductase, domain 2"/>
    <property type="match status" value="1"/>
</dbReference>
<proteinExistence type="predicted"/>
<comment type="caution">
    <text evidence="4">The sequence shown here is derived from an EMBL/GenBank/DDBJ whole genome shotgun (WGS) entry which is preliminary data.</text>
</comment>
<accession>A0ABV7FIM5</accession>
<name>A0ABV7FIM5_9ALTE</name>
<gene>
    <name evidence="4" type="ORF">ACFOHL_00720</name>
</gene>
<dbReference type="Proteomes" id="UP001595478">
    <property type="component" value="Unassembled WGS sequence"/>
</dbReference>
<evidence type="ECO:0000313" key="4">
    <source>
        <dbReference type="EMBL" id="MFC3120138.1"/>
    </source>
</evidence>
<dbReference type="InterPro" id="IPR055170">
    <property type="entry name" value="GFO_IDH_MocA-like_dom"/>
</dbReference>
<evidence type="ECO:0000259" key="3">
    <source>
        <dbReference type="Pfam" id="PF22725"/>
    </source>
</evidence>
<feature type="domain" description="GFO/IDH/MocA-like oxidoreductase" evidence="3">
    <location>
        <begin position="134"/>
        <end position="263"/>
    </location>
</feature>
<dbReference type="PANTHER" id="PTHR43708">
    <property type="entry name" value="CONSERVED EXPRESSED OXIDOREDUCTASE (EUROFUNG)"/>
    <property type="match status" value="1"/>
</dbReference>
<keyword evidence="5" id="KW-1185">Reference proteome</keyword>
<dbReference type="PANTHER" id="PTHR43708:SF8">
    <property type="entry name" value="OXIDOREDUCTASE"/>
    <property type="match status" value="1"/>
</dbReference>
<dbReference type="Gene3D" id="3.40.50.720">
    <property type="entry name" value="NAD(P)-binding Rossmann-like Domain"/>
    <property type="match status" value="1"/>
</dbReference>
<dbReference type="SUPFAM" id="SSF51735">
    <property type="entry name" value="NAD(P)-binding Rossmann-fold domains"/>
    <property type="match status" value="1"/>
</dbReference>
<dbReference type="SUPFAM" id="SSF55347">
    <property type="entry name" value="Glyceraldehyde-3-phosphate dehydrogenase-like, C-terminal domain"/>
    <property type="match status" value="1"/>
</dbReference>
<dbReference type="RefSeq" id="WP_376918281.1">
    <property type="nucleotide sequence ID" value="NZ_JBHRSW010000004.1"/>
</dbReference>
<dbReference type="Pfam" id="PF22725">
    <property type="entry name" value="GFO_IDH_MocA_C3"/>
    <property type="match status" value="1"/>
</dbReference>
<organism evidence="4 5">
    <name type="scientific">Agaribacter flavus</name>
    <dbReference type="NCBI Taxonomy" id="1902781"/>
    <lineage>
        <taxon>Bacteria</taxon>
        <taxon>Pseudomonadati</taxon>
        <taxon>Pseudomonadota</taxon>
        <taxon>Gammaproteobacteria</taxon>
        <taxon>Alteromonadales</taxon>
        <taxon>Alteromonadaceae</taxon>
        <taxon>Agaribacter</taxon>
    </lineage>
</organism>
<keyword evidence="1" id="KW-0732">Signal</keyword>
<dbReference type="InterPro" id="IPR051317">
    <property type="entry name" value="Gfo/Idh/MocA_oxidoreduct"/>
</dbReference>
<protein>
    <submittedName>
        <fullName evidence="4">Gfo/Idh/MocA family protein</fullName>
    </submittedName>
</protein>
<evidence type="ECO:0000256" key="1">
    <source>
        <dbReference type="ARBA" id="ARBA00022729"/>
    </source>
</evidence>
<dbReference type="InterPro" id="IPR036291">
    <property type="entry name" value="NAD(P)-bd_dom_sf"/>
</dbReference>
<dbReference type="Pfam" id="PF01408">
    <property type="entry name" value="GFO_IDH_MocA"/>
    <property type="match status" value="1"/>
</dbReference>
<evidence type="ECO:0000313" key="5">
    <source>
        <dbReference type="Proteomes" id="UP001595478"/>
    </source>
</evidence>
<dbReference type="InterPro" id="IPR000683">
    <property type="entry name" value="Gfo/Idh/MocA-like_OxRdtase_N"/>
</dbReference>
<feature type="domain" description="Gfo/Idh/MocA-like oxidoreductase N-terminal" evidence="2">
    <location>
        <begin position="7"/>
        <end position="124"/>
    </location>
</feature>
<evidence type="ECO:0000259" key="2">
    <source>
        <dbReference type="Pfam" id="PF01408"/>
    </source>
</evidence>